<accession>A0A977L375</accession>
<dbReference type="PIRSF" id="PIRSF016487">
    <property type="entry name" value="CYTH_UCP016487"/>
    <property type="match status" value="1"/>
</dbReference>
<protein>
    <submittedName>
        <fullName evidence="3">CYTH domain-containing protein</fullName>
    </submittedName>
</protein>
<evidence type="ECO:0000256" key="1">
    <source>
        <dbReference type="PIRSR" id="PIRSR016487-1"/>
    </source>
</evidence>
<dbReference type="Proteomes" id="UP001065613">
    <property type="component" value="Chromosome"/>
</dbReference>
<proteinExistence type="predicted"/>
<feature type="domain" description="CYTH" evidence="2">
    <location>
        <begin position="2"/>
        <end position="148"/>
    </location>
</feature>
<evidence type="ECO:0000313" key="3">
    <source>
        <dbReference type="EMBL" id="UXE64668.1"/>
    </source>
</evidence>
<dbReference type="AlphaFoldDB" id="A0A977L375"/>
<name>A0A977L375_9CYAN</name>
<reference evidence="3" key="1">
    <citation type="submission" date="2021-04" db="EMBL/GenBank/DDBJ databases">
        <title>Genome sequence of Woronichinia naegeliana from Washington state freshwater lake bloom.</title>
        <authorList>
            <person name="Dreher T.W."/>
        </authorList>
    </citation>
    <scope>NUCLEOTIDE SEQUENCE</scope>
    <source>
        <strain evidence="3">WA131</strain>
    </source>
</reference>
<dbReference type="InterPro" id="IPR033469">
    <property type="entry name" value="CYTH-like_dom_sf"/>
</dbReference>
<dbReference type="Gene3D" id="2.40.320.10">
    <property type="entry name" value="Hypothetical Protein Pfu-838710-001"/>
    <property type="match status" value="1"/>
</dbReference>
<evidence type="ECO:0000259" key="2">
    <source>
        <dbReference type="PROSITE" id="PS51707"/>
    </source>
</evidence>
<dbReference type="CDD" id="cd07891">
    <property type="entry name" value="CYTH-like_CthTTM-like_1"/>
    <property type="match status" value="1"/>
</dbReference>
<dbReference type="PANTHER" id="PTHR40114">
    <property type="entry name" value="SLR0698 PROTEIN"/>
    <property type="match status" value="1"/>
</dbReference>
<dbReference type="EMBL" id="CP073041">
    <property type="protein sequence ID" value="UXE64668.1"/>
    <property type="molecule type" value="Genomic_DNA"/>
</dbReference>
<dbReference type="PANTHER" id="PTHR40114:SF1">
    <property type="entry name" value="SLR0698 PROTEIN"/>
    <property type="match status" value="1"/>
</dbReference>
<sequence length="155" mass="17788">MAIEIERKFLVIGDAWRSLAEGQVYRQGYIPTQDKTTVRVRVVGSQGYLTIKGQSTGMTRAEYEYPIPVTDAETILQTLCQPPLIEKIRYCIPIENVIWEVDEFTGENQGLVLAEVELEEEQQTVNLPDWVGVEVTQDARYYNVNLAQCPYKQWV</sequence>
<gene>
    <name evidence="3" type="ORF">KA717_14680</name>
</gene>
<dbReference type="SUPFAM" id="SSF55154">
    <property type="entry name" value="CYTH-like phosphatases"/>
    <property type="match status" value="1"/>
</dbReference>
<dbReference type="KEGG" id="wna:KA717_14680"/>
<dbReference type="PROSITE" id="PS51707">
    <property type="entry name" value="CYTH"/>
    <property type="match status" value="1"/>
</dbReference>
<dbReference type="InterPro" id="IPR023577">
    <property type="entry name" value="CYTH_domain"/>
</dbReference>
<dbReference type="SMART" id="SM01118">
    <property type="entry name" value="CYTH"/>
    <property type="match status" value="1"/>
</dbReference>
<dbReference type="Pfam" id="PF01928">
    <property type="entry name" value="CYTH"/>
    <property type="match status" value="1"/>
</dbReference>
<dbReference type="InterPro" id="IPR012042">
    <property type="entry name" value="NeuTTM/CthTTM-like"/>
</dbReference>
<feature type="active site" description="Proton acceptor" evidence="1">
    <location>
        <position position="29"/>
    </location>
</feature>
<organism evidence="3">
    <name type="scientific">Woronichinia naegeliana WA131</name>
    <dbReference type="NCBI Taxonomy" id="2824559"/>
    <lineage>
        <taxon>Bacteria</taxon>
        <taxon>Bacillati</taxon>
        <taxon>Cyanobacteriota</taxon>
        <taxon>Cyanophyceae</taxon>
        <taxon>Synechococcales</taxon>
        <taxon>Coelosphaeriaceae</taxon>
        <taxon>Woronichinia</taxon>
    </lineage>
</organism>